<gene>
    <name evidence="15" type="ORF">MNOR_LOCUS28927</name>
</gene>
<evidence type="ECO:0000256" key="7">
    <source>
        <dbReference type="ARBA" id="ARBA00022801"/>
    </source>
</evidence>
<keyword evidence="7" id="KW-0378">Hydrolase</keyword>
<evidence type="ECO:0000256" key="12">
    <source>
        <dbReference type="ARBA" id="ARBA00029903"/>
    </source>
</evidence>
<evidence type="ECO:0000256" key="9">
    <source>
        <dbReference type="ARBA" id="ARBA00022963"/>
    </source>
</evidence>
<protein>
    <recommendedName>
        <fullName evidence="4">Phospholipase A2</fullName>
        <ecNumber evidence="3">3.1.1.4</ecNumber>
    </recommendedName>
    <alternativeName>
        <fullName evidence="12">Phosphatidylcholine 2-acylhydrolase</fullName>
    </alternativeName>
</protein>
<name>A0AAV2RUS5_MEGNR</name>
<dbReference type="GO" id="GO:0050482">
    <property type="term" value="P:arachidonate secretion"/>
    <property type="evidence" value="ECO:0007669"/>
    <property type="project" value="InterPro"/>
</dbReference>
<evidence type="ECO:0000313" key="16">
    <source>
        <dbReference type="Proteomes" id="UP001497623"/>
    </source>
</evidence>
<evidence type="ECO:0000256" key="3">
    <source>
        <dbReference type="ARBA" id="ARBA00013278"/>
    </source>
</evidence>
<evidence type="ECO:0000256" key="5">
    <source>
        <dbReference type="ARBA" id="ARBA00022525"/>
    </source>
</evidence>
<dbReference type="CDD" id="cd04704">
    <property type="entry name" value="PLA2_bee_venom_like"/>
    <property type="match status" value="1"/>
</dbReference>
<dbReference type="InterPro" id="IPR033113">
    <property type="entry name" value="PLA2_histidine"/>
</dbReference>
<dbReference type="Proteomes" id="UP001497623">
    <property type="component" value="Unassembled WGS sequence"/>
</dbReference>
<keyword evidence="13" id="KW-0732">Signal</keyword>
<dbReference type="SUPFAM" id="SSF48619">
    <property type="entry name" value="Phospholipase A2, PLA2"/>
    <property type="match status" value="1"/>
</dbReference>
<keyword evidence="16" id="KW-1185">Reference proteome</keyword>
<keyword evidence="9" id="KW-0442">Lipid degradation</keyword>
<keyword evidence="6" id="KW-0479">Metal-binding</keyword>
<dbReference type="Pfam" id="PF05826">
    <property type="entry name" value="Phospholip_A2_2"/>
    <property type="match status" value="1"/>
</dbReference>
<dbReference type="PROSITE" id="PS00118">
    <property type="entry name" value="PA2_HIS"/>
    <property type="match status" value="1"/>
</dbReference>
<dbReference type="PANTHER" id="PTHR12253">
    <property type="entry name" value="RH14732P"/>
    <property type="match status" value="1"/>
</dbReference>
<feature type="domain" description="Phospholipase A2-like central" evidence="14">
    <location>
        <begin position="106"/>
        <end position="201"/>
    </location>
</feature>
<dbReference type="InterPro" id="IPR016090">
    <property type="entry name" value="PLA2-like_dom"/>
</dbReference>
<keyword evidence="11" id="KW-1015">Disulfide bond</keyword>
<dbReference type="EMBL" id="CAXKWB010032732">
    <property type="protein sequence ID" value="CAL4141796.1"/>
    <property type="molecule type" value="Genomic_DNA"/>
</dbReference>
<comment type="cofactor">
    <cofactor evidence="1">
        <name>Ca(2+)</name>
        <dbReference type="ChEBI" id="CHEBI:29108"/>
    </cofactor>
</comment>
<evidence type="ECO:0000259" key="14">
    <source>
        <dbReference type="Pfam" id="PF05826"/>
    </source>
</evidence>
<feature type="signal peptide" evidence="13">
    <location>
        <begin position="1"/>
        <end position="20"/>
    </location>
</feature>
<evidence type="ECO:0000256" key="6">
    <source>
        <dbReference type="ARBA" id="ARBA00022723"/>
    </source>
</evidence>
<dbReference type="InterPro" id="IPR036444">
    <property type="entry name" value="PLipase_A2_dom_sf"/>
</dbReference>
<evidence type="ECO:0000256" key="1">
    <source>
        <dbReference type="ARBA" id="ARBA00001913"/>
    </source>
</evidence>
<dbReference type="GO" id="GO:0004623">
    <property type="term" value="F:phospholipase A2 activity"/>
    <property type="evidence" value="ECO:0007669"/>
    <property type="project" value="UniProtKB-EC"/>
</dbReference>
<keyword evidence="10" id="KW-0443">Lipid metabolism</keyword>
<evidence type="ECO:0000256" key="8">
    <source>
        <dbReference type="ARBA" id="ARBA00022837"/>
    </source>
</evidence>
<dbReference type="Gene3D" id="1.20.90.10">
    <property type="entry name" value="Phospholipase A2 domain"/>
    <property type="match status" value="1"/>
</dbReference>
<evidence type="ECO:0000256" key="2">
    <source>
        <dbReference type="ARBA" id="ARBA00004613"/>
    </source>
</evidence>
<dbReference type="GO" id="GO:0046872">
    <property type="term" value="F:metal ion binding"/>
    <property type="evidence" value="ECO:0007669"/>
    <property type="project" value="UniProtKB-KW"/>
</dbReference>
<evidence type="ECO:0000313" key="15">
    <source>
        <dbReference type="EMBL" id="CAL4141796.1"/>
    </source>
</evidence>
<proteinExistence type="predicted"/>
<sequence length="240" mass="26743">MATTIRALAWLVTALAVCRALPRPGSYFTDEAAARLLHYDDNSGDCVLFGDRRIVDEIMRELAASESPVAVVEAAELTALISACYRRRDKRPDHTPPHADNFPHIIYPGTKWCGTGNVAEGLDDLGPLEDLDSCCRDHDLCPDDLEPGQARHNITNDSPFTMSHCDCNDQFRSCLVKVGSPEAKEVGQAYFSTGLFQCYRLNKPVTGCKEWAGLLTQACQTYEYNENGTLRWQIFDMKAF</sequence>
<dbReference type="GO" id="GO:0016042">
    <property type="term" value="P:lipid catabolic process"/>
    <property type="evidence" value="ECO:0007669"/>
    <property type="project" value="UniProtKB-KW"/>
</dbReference>
<dbReference type="GO" id="GO:0006644">
    <property type="term" value="P:phospholipid metabolic process"/>
    <property type="evidence" value="ECO:0007669"/>
    <property type="project" value="InterPro"/>
</dbReference>
<organism evidence="15 16">
    <name type="scientific">Meganyctiphanes norvegica</name>
    <name type="common">Northern krill</name>
    <name type="synonym">Thysanopoda norvegica</name>
    <dbReference type="NCBI Taxonomy" id="48144"/>
    <lineage>
        <taxon>Eukaryota</taxon>
        <taxon>Metazoa</taxon>
        <taxon>Ecdysozoa</taxon>
        <taxon>Arthropoda</taxon>
        <taxon>Crustacea</taxon>
        <taxon>Multicrustacea</taxon>
        <taxon>Malacostraca</taxon>
        <taxon>Eumalacostraca</taxon>
        <taxon>Eucarida</taxon>
        <taxon>Euphausiacea</taxon>
        <taxon>Euphausiidae</taxon>
        <taxon>Meganyctiphanes</taxon>
    </lineage>
</organism>
<keyword evidence="5" id="KW-0964">Secreted</keyword>
<keyword evidence="8" id="KW-0106">Calcium</keyword>
<accession>A0AAV2RUS5</accession>
<comment type="subcellular location">
    <subcellularLocation>
        <location evidence="2">Secreted</location>
    </subcellularLocation>
</comment>
<feature type="chain" id="PRO_5043371258" description="Phospholipase A2" evidence="13">
    <location>
        <begin position="21"/>
        <end position="240"/>
    </location>
</feature>
<reference evidence="15 16" key="1">
    <citation type="submission" date="2024-05" db="EMBL/GenBank/DDBJ databases">
        <authorList>
            <person name="Wallberg A."/>
        </authorList>
    </citation>
    <scope>NUCLEOTIDE SEQUENCE [LARGE SCALE GENOMIC DNA]</scope>
</reference>
<evidence type="ECO:0000256" key="10">
    <source>
        <dbReference type="ARBA" id="ARBA00023098"/>
    </source>
</evidence>
<comment type="caution">
    <text evidence="15">The sequence shown here is derived from an EMBL/GenBank/DDBJ whole genome shotgun (WGS) entry which is preliminary data.</text>
</comment>
<evidence type="ECO:0000256" key="13">
    <source>
        <dbReference type="SAM" id="SignalP"/>
    </source>
</evidence>
<dbReference type="AlphaFoldDB" id="A0AAV2RUS5"/>
<dbReference type="EC" id="3.1.1.4" evidence="3"/>
<evidence type="ECO:0000256" key="4">
    <source>
        <dbReference type="ARBA" id="ARBA00021721"/>
    </source>
</evidence>
<dbReference type="FunFam" id="1.20.90.10:FF:000002">
    <property type="entry name" value="Phospholipase A2 group III"/>
    <property type="match status" value="1"/>
</dbReference>
<dbReference type="GO" id="GO:0005576">
    <property type="term" value="C:extracellular region"/>
    <property type="evidence" value="ECO:0007669"/>
    <property type="project" value="UniProtKB-SubCell"/>
</dbReference>
<evidence type="ECO:0000256" key="11">
    <source>
        <dbReference type="ARBA" id="ARBA00023157"/>
    </source>
</evidence>